<keyword evidence="2" id="KW-0805">Transcription regulation</keyword>
<evidence type="ECO:0000313" key="7">
    <source>
        <dbReference type="EMBL" id="MBP2324395.1"/>
    </source>
</evidence>
<sequence length="170" mass="19140">MEFRLFGEVQLQAAGKLLDPGTPRQQAVLAALVIDAGRPVAIETLIGRVWDEAPPVEARNVLYSHLSRIRQLLKRAGDTATLDRRQAGYVLDVEPDSVDMHRFWRLVEQSGDDEEKSTALTAALSLWRGTPLAGVPGEWVEQVRDRWLRRRLDALVRWGEVQLRLGRPAA</sequence>
<dbReference type="PANTHER" id="PTHR35807">
    <property type="entry name" value="TRANSCRIPTIONAL REGULATOR REDD-RELATED"/>
    <property type="match status" value="1"/>
</dbReference>
<dbReference type="PANTHER" id="PTHR35807:SF1">
    <property type="entry name" value="TRANSCRIPTIONAL REGULATOR REDD"/>
    <property type="match status" value="1"/>
</dbReference>
<dbReference type="EMBL" id="JAGINW010000001">
    <property type="protein sequence ID" value="MBP2324395.1"/>
    <property type="molecule type" value="Genomic_DNA"/>
</dbReference>
<dbReference type="InterPro" id="IPR036388">
    <property type="entry name" value="WH-like_DNA-bd_sf"/>
</dbReference>
<dbReference type="Pfam" id="PF03704">
    <property type="entry name" value="BTAD"/>
    <property type="match status" value="1"/>
</dbReference>
<comment type="similarity">
    <text evidence="1">Belongs to the AfsR/DnrI/RedD regulatory family.</text>
</comment>
<dbReference type="InterPro" id="IPR011990">
    <property type="entry name" value="TPR-like_helical_dom_sf"/>
</dbReference>
<keyword evidence="4" id="KW-0804">Transcription</keyword>
<evidence type="ECO:0000256" key="2">
    <source>
        <dbReference type="ARBA" id="ARBA00023015"/>
    </source>
</evidence>
<feature type="domain" description="OmpR/PhoB-type" evidence="6">
    <location>
        <begin position="1"/>
        <end position="93"/>
    </location>
</feature>
<organism evidence="7 8">
    <name type="scientific">Kibdelosporangium banguiense</name>
    <dbReference type="NCBI Taxonomy" id="1365924"/>
    <lineage>
        <taxon>Bacteria</taxon>
        <taxon>Bacillati</taxon>
        <taxon>Actinomycetota</taxon>
        <taxon>Actinomycetes</taxon>
        <taxon>Pseudonocardiales</taxon>
        <taxon>Pseudonocardiaceae</taxon>
        <taxon>Kibdelosporangium</taxon>
    </lineage>
</organism>
<keyword evidence="3 5" id="KW-0238">DNA-binding</keyword>
<evidence type="ECO:0000256" key="1">
    <source>
        <dbReference type="ARBA" id="ARBA00005820"/>
    </source>
</evidence>
<evidence type="ECO:0000259" key="6">
    <source>
        <dbReference type="PROSITE" id="PS51755"/>
    </source>
</evidence>
<reference evidence="7 8" key="1">
    <citation type="submission" date="2021-03" db="EMBL/GenBank/DDBJ databases">
        <title>Sequencing the genomes of 1000 actinobacteria strains.</title>
        <authorList>
            <person name="Klenk H.-P."/>
        </authorList>
    </citation>
    <scope>NUCLEOTIDE SEQUENCE [LARGE SCALE GENOMIC DNA]</scope>
    <source>
        <strain evidence="7 8">DSM 46670</strain>
    </source>
</reference>
<protein>
    <submittedName>
        <fullName evidence="7">DNA-binding SARP family transcriptional activator</fullName>
    </submittedName>
</protein>
<dbReference type="InterPro" id="IPR005158">
    <property type="entry name" value="BTAD"/>
</dbReference>
<dbReference type="GO" id="GO:0003677">
    <property type="term" value="F:DNA binding"/>
    <property type="evidence" value="ECO:0007669"/>
    <property type="project" value="UniProtKB-KW"/>
</dbReference>
<dbReference type="Proteomes" id="UP001519332">
    <property type="component" value="Unassembled WGS sequence"/>
</dbReference>
<evidence type="ECO:0000313" key="8">
    <source>
        <dbReference type="Proteomes" id="UP001519332"/>
    </source>
</evidence>
<evidence type="ECO:0000256" key="3">
    <source>
        <dbReference type="ARBA" id="ARBA00023125"/>
    </source>
</evidence>
<evidence type="ECO:0000256" key="4">
    <source>
        <dbReference type="ARBA" id="ARBA00023163"/>
    </source>
</evidence>
<comment type="caution">
    <text evidence="7">The sequence shown here is derived from an EMBL/GenBank/DDBJ whole genome shotgun (WGS) entry which is preliminary data.</text>
</comment>
<dbReference type="Gene3D" id="1.10.10.10">
    <property type="entry name" value="Winged helix-like DNA-binding domain superfamily/Winged helix DNA-binding domain"/>
    <property type="match status" value="1"/>
</dbReference>
<dbReference type="SMART" id="SM00862">
    <property type="entry name" value="Trans_reg_C"/>
    <property type="match status" value="1"/>
</dbReference>
<accession>A0ABS4TK53</accession>
<dbReference type="PROSITE" id="PS51755">
    <property type="entry name" value="OMPR_PHOB"/>
    <property type="match status" value="1"/>
</dbReference>
<dbReference type="InterPro" id="IPR016032">
    <property type="entry name" value="Sig_transdc_resp-reg_C-effctor"/>
</dbReference>
<dbReference type="InterPro" id="IPR001867">
    <property type="entry name" value="OmpR/PhoB-type_DNA-bd"/>
</dbReference>
<name>A0ABS4TK53_9PSEU</name>
<proteinExistence type="inferred from homology"/>
<feature type="DNA-binding region" description="OmpR/PhoB-type" evidence="5">
    <location>
        <begin position="1"/>
        <end position="93"/>
    </location>
</feature>
<dbReference type="SUPFAM" id="SSF46894">
    <property type="entry name" value="C-terminal effector domain of the bipartite response regulators"/>
    <property type="match status" value="1"/>
</dbReference>
<gene>
    <name evidence="7" type="ORF">JOF56_004780</name>
</gene>
<keyword evidence="8" id="KW-1185">Reference proteome</keyword>
<dbReference type="Pfam" id="PF00486">
    <property type="entry name" value="Trans_reg_C"/>
    <property type="match status" value="1"/>
</dbReference>
<dbReference type="RefSeq" id="WP_281065475.1">
    <property type="nucleotide sequence ID" value="NZ_JAGINW010000001.1"/>
</dbReference>
<dbReference type="SUPFAM" id="SSF48452">
    <property type="entry name" value="TPR-like"/>
    <property type="match status" value="1"/>
</dbReference>
<evidence type="ECO:0000256" key="5">
    <source>
        <dbReference type="PROSITE-ProRule" id="PRU01091"/>
    </source>
</evidence>
<dbReference type="Gene3D" id="1.25.40.10">
    <property type="entry name" value="Tetratricopeptide repeat domain"/>
    <property type="match status" value="1"/>
</dbReference>
<dbReference type="InterPro" id="IPR051677">
    <property type="entry name" value="AfsR-DnrI-RedD_regulator"/>
</dbReference>